<gene>
    <name evidence="1" type="ORF">DHETER_LOCUS4986</name>
</gene>
<evidence type="ECO:0000313" key="1">
    <source>
        <dbReference type="EMBL" id="CAG8545393.1"/>
    </source>
</evidence>
<comment type="caution">
    <text evidence="1">The sequence shown here is derived from an EMBL/GenBank/DDBJ whole genome shotgun (WGS) entry which is preliminary data.</text>
</comment>
<name>A0ACA9LTM0_9GLOM</name>
<dbReference type="EMBL" id="CAJVPU010005260">
    <property type="protein sequence ID" value="CAG8545393.1"/>
    <property type="molecule type" value="Genomic_DNA"/>
</dbReference>
<protein>
    <submittedName>
        <fullName evidence="1">16772_t:CDS:1</fullName>
    </submittedName>
</protein>
<keyword evidence="2" id="KW-1185">Reference proteome</keyword>
<dbReference type="Proteomes" id="UP000789702">
    <property type="component" value="Unassembled WGS sequence"/>
</dbReference>
<evidence type="ECO:0000313" key="2">
    <source>
        <dbReference type="Proteomes" id="UP000789702"/>
    </source>
</evidence>
<accession>A0ACA9LTM0</accession>
<organism evidence="1 2">
    <name type="scientific">Dentiscutata heterogama</name>
    <dbReference type="NCBI Taxonomy" id="1316150"/>
    <lineage>
        <taxon>Eukaryota</taxon>
        <taxon>Fungi</taxon>
        <taxon>Fungi incertae sedis</taxon>
        <taxon>Mucoromycota</taxon>
        <taxon>Glomeromycotina</taxon>
        <taxon>Glomeromycetes</taxon>
        <taxon>Diversisporales</taxon>
        <taxon>Gigasporaceae</taxon>
        <taxon>Dentiscutata</taxon>
    </lineage>
</organism>
<proteinExistence type="predicted"/>
<reference evidence="1" key="1">
    <citation type="submission" date="2021-06" db="EMBL/GenBank/DDBJ databases">
        <authorList>
            <person name="Kallberg Y."/>
            <person name="Tangrot J."/>
            <person name="Rosling A."/>
        </authorList>
    </citation>
    <scope>NUCLEOTIDE SEQUENCE</scope>
    <source>
        <strain evidence="1">IL203A</strain>
    </source>
</reference>
<sequence>MNLIGSKDESLEITKAIFTEVKVTSTEITSDTNKHKGGKPLWVFKENHFVKDDKQK</sequence>